<dbReference type="Proteomes" id="UP000502508">
    <property type="component" value="Chromosome"/>
</dbReference>
<dbReference type="GO" id="GO:0006567">
    <property type="term" value="P:L-threonine catabolic process"/>
    <property type="evidence" value="ECO:0007669"/>
    <property type="project" value="TreeGrafter"/>
</dbReference>
<feature type="domain" description="Aromatic amino acid beta-eliminating lyase/threonine aldolase" evidence="4">
    <location>
        <begin position="4"/>
        <end position="120"/>
    </location>
</feature>
<dbReference type="GO" id="GO:0006545">
    <property type="term" value="P:glycine biosynthetic process"/>
    <property type="evidence" value="ECO:0007669"/>
    <property type="project" value="TreeGrafter"/>
</dbReference>
<evidence type="ECO:0000256" key="3">
    <source>
        <dbReference type="ARBA" id="ARBA00022898"/>
    </source>
</evidence>
<comment type="cofactor">
    <cofactor evidence="1">
        <name>pyridoxal 5'-phosphate</name>
        <dbReference type="ChEBI" id="CHEBI:597326"/>
    </cofactor>
</comment>
<reference evidence="5 6" key="1">
    <citation type="submission" date="2020-03" db="EMBL/GenBank/DDBJ databases">
        <title>Whole genome shotgun sequence of Phytohabitans flavus NBRC 107702.</title>
        <authorList>
            <person name="Komaki H."/>
            <person name="Tamura T."/>
        </authorList>
    </citation>
    <scope>NUCLEOTIDE SEQUENCE [LARGE SCALE GENOMIC DNA]</scope>
    <source>
        <strain evidence="5 6">NBRC 107702</strain>
    </source>
</reference>
<dbReference type="PANTHER" id="PTHR48097:SF9">
    <property type="entry name" value="L-THREONINE ALDOLASE"/>
    <property type="match status" value="1"/>
</dbReference>
<evidence type="ECO:0000259" key="4">
    <source>
        <dbReference type="Pfam" id="PF01212"/>
    </source>
</evidence>
<dbReference type="InterPro" id="IPR015422">
    <property type="entry name" value="PyrdxlP-dep_Trfase_small"/>
</dbReference>
<evidence type="ECO:0000313" key="5">
    <source>
        <dbReference type="EMBL" id="BCB73729.1"/>
    </source>
</evidence>
<dbReference type="Gene3D" id="3.90.1150.10">
    <property type="entry name" value="Aspartate Aminotransferase, domain 1"/>
    <property type="match status" value="1"/>
</dbReference>
<proteinExistence type="inferred from homology"/>
<dbReference type="GO" id="GO:0008732">
    <property type="term" value="F:L-allo-threonine aldolase activity"/>
    <property type="evidence" value="ECO:0007669"/>
    <property type="project" value="TreeGrafter"/>
</dbReference>
<dbReference type="SUPFAM" id="SSF53383">
    <property type="entry name" value="PLP-dependent transferases"/>
    <property type="match status" value="1"/>
</dbReference>
<name>A0A6F8XIV1_9ACTN</name>
<sequence length="192" mass="20765">MAPHLDGARIWEAQTYYERPLDEIAALFDTVYVSLYKGLQGVRGAVLAADPETLAEAAVWRQRLGGAIRDAWPLALAALVGLDDQPARMPAFRDHAIAIARAINADGAALAWPDPPQTPLFHVHLPAPQAAVERAGAEMVAERGMYVFGRTRSSPDPTRCSFELSVGDNAMEFTPDEVVGLVHELLRRAAAA</sequence>
<dbReference type="Gene3D" id="3.40.640.10">
    <property type="entry name" value="Type I PLP-dependent aspartate aminotransferase-like (Major domain)"/>
    <property type="match status" value="1"/>
</dbReference>
<keyword evidence="6" id="KW-1185">Reference proteome</keyword>
<dbReference type="InterPro" id="IPR015424">
    <property type="entry name" value="PyrdxlP-dep_Trfase"/>
</dbReference>
<dbReference type="PANTHER" id="PTHR48097">
    <property type="entry name" value="L-THREONINE ALDOLASE-RELATED"/>
    <property type="match status" value="1"/>
</dbReference>
<dbReference type="InterPro" id="IPR015421">
    <property type="entry name" value="PyrdxlP-dep_Trfase_major"/>
</dbReference>
<dbReference type="Pfam" id="PF01212">
    <property type="entry name" value="Beta_elim_lyase"/>
    <property type="match status" value="1"/>
</dbReference>
<comment type="similarity">
    <text evidence="2">Belongs to the threonine aldolase family.</text>
</comment>
<dbReference type="GO" id="GO:0005829">
    <property type="term" value="C:cytosol"/>
    <property type="evidence" value="ECO:0007669"/>
    <property type="project" value="TreeGrafter"/>
</dbReference>
<gene>
    <name evidence="5" type="ORF">Pflav_001390</name>
</gene>
<dbReference type="KEGG" id="pfla:Pflav_001390"/>
<evidence type="ECO:0000313" key="6">
    <source>
        <dbReference type="Proteomes" id="UP000502508"/>
    </source>
</evidence>
<reference evidence="5 6" key="2">
    <citation type="submission" date="2020-03" db="EMBL/GenBank/DDBJ databases">
        <authorList>
            <person name="Ichikawa N."/>
            <person name="Kimura A."/>
            <person name="Kitahashi Y."/>
            <person name="Uohara A."/>
        </authorList>
    </citation>
    <scope>NUCLEOTIDE SEQUENCE [LARGE SCALE GENOMIC DNA]</scope>
    <source>
        <strain evidence="5 6">NBRC 107702</strain>
    </source>
</reference>
<dbReference type="InterPro" id="IPR001597">
    <property type="entry name" value="ArAA_b-elim_lyase/Thr_aldolase"/>
</dbReference>
<dbReference type="RefSeq" id="WP_197937791.1">
    <property type="nucleotide sequence ID" value="NZ_AP022870.1"/>
</dbReference>
<dbReference type="AlphaFoldDB" id="A0A6F8XIV1"/>
<organism evidence="5 6">
    <name type="scientific">Phytohabitans flavus</name>
    <dbReference type="NCBI Taxonomy" id="1076124"/>
    <lineage>
        <taxon>Bacteria</taxon>
        <taxon>Bacillati</taxon>
        <taxon>Actinomycetota</taxon>
        <taxon>Actinomycetes</taxon>
        <taxon>Micromonosporales</taxon>
        <taxon>Micromonosporaceae</taxon>
    </lineage>
</organism>
<evidence type="ECO:0000256" key="2">
    <source>
        <dbReference type="ARBA" id="ARBA00006966"/>
    </source>
</evidence>
<keyword evidence="3" id="KW-0663">Pyridoxal phosphate</keyword>
<evidence type="ECO:0000256" key="1">
    <source>
        <dbReference type="ARBA" id="ARBA00001933"/>
    </source>
</evidence>
<accession>A0A6F8XIV1</accession>
<dbReference type="EMBL" id="AP022870">
    <property type="protein sequence ID" value="BCB73729.1"/>
    <property type="molecule type" value="Genomic_DNA"/>
</dbReference>
<protein>
    <recommendedName>
        <fullName evidence="4">Aromatic amino acid beta-eliminating lyase/threonine aldolase domain-containing protein</fullName>
    </recommendedName>
</protein>